<gene>
    <name evidence="2" type="ORF">Tci_369962</name>
</gene>
<protein>
    <submittedName>
        <fullName evidence="2">Uncharacterized protein</fullName>
    </submittedName>
</protein>
<evidence type="ECO:0000313" key="2">
    <source>
        <dbReference type="EMBL" id="GEX97987.1"/>
    </source>
</evidence>
<comment type="caution">
    <text evidence="2">The sequence shown here is derived from an EMBL/GenBank/DDBJ whole genome shotgun (WGS) entry which is preliminary data.</text>
</comment>
<dbReference type="AlphaFoldDB" id="A0A699HET7"/>
<evidence type="ECO:0000256" key="1">
    <source>
        <dbReference type="SAM" id="MobiDB-lite"/>
    </source>
</evidence>
<feature type="non-terminal residue" evidence="2">
    <location>
        <position position="1"/>
    </location>
</feature>
<reference evidence="2" key="1">
    <citation type="journal article" date="2019" name="Sci. Rep.">
        <title>Draft genome of Tanacetum cinerariifolium, the natural source of mosquito coil.</title>
        <authorList>
            <person name="Yamashiro T."/>
            <person name="Shiraishi A."/>
            <person name="Satake H."/>
            <person name="Nakayama K."/>
        </authorList>
    </citation>
    <scope>NUCLEOTIDE SEQUENCE</scope>
</reference>
<accession>A0A699HET7</accession>
<name>A0A699HET7_TANCI</name>
<proteinExistence type="predicted"/>
<feature type="region of interest" description="Disordered" evidence="1">
    <location>
        <begin position="1"/>
        <end position="22"/>
    </location>
</feature>
<sequence>KFVRDPNKTPYSSQRSPQDCPKCGSPVDGLYCRHCALLWKKLKEAWFTICDEHKFSKDFLNTFTSLDDDYNVVNAPQEPIIFKQDPGENSSQSPPQIDHQCYYGCGDSLDGIFCQRCTYENSFAYDSTPNLVNDSPNVFNPPSQPPMYSYEFCGDDAHYSYDCPPQVLFIYDPEPCYNQDFNFPQNFQSFPQQYPCCKNCEGPHETFQCQPMNYYEPNLCYDYSGFDNFQPSQPVIDHLNLQQRINDSMIELHGMFQAWLQQQKNQVCQKIPICYDDDDDEESSTPLRDIIISELPPCIEITPVLSTKETKDSLIMGDERLDTIPKKESNEFIKSSVENLVPISSESEDEHECDVPVCDDFTTFSNLLFDTDDDFSSSDNESFSDENIPKEIYSNPLFNEENISIKIDPHHLNAESDLIESLLNQYSLIISSYKIDSLLDEFAEIRLIEKLLYDNSSPRPPEEFISENSDAVIESFSPSPILVEDSDTLMEEIDLSLTPDDSMPSGIENNDYDSEGDILILDKLLSKDSFSPPKNESFHFDISSSPRPLVKPLDDDDIEPNSGILTVKVVADIFEHYVLMPRLLPTQPTLASNQEKYPHILSHRGLKAFQFLLKAR</sequence>
<organism evidence="2">
    <name type="scientific">Tanacetum cinerariifolium</name>
    <name type="common">Dalmatian daisy</name>
    <name type="synonym">Chrysanthemum cinerariifolium</name>
    <dbReference type="NCBI Taxonomy" id="118510"/>
    <lineage>
        <taxon>Eukaryota</taxon>
        <taxon>Viridiplantae</taxon>
        <taxon>Streptophyta</taxon>
        <taxon>Embryophyta</taxon>
        <taxon>Tracheophyta</taxon>
        <taxon>Spermatophyta</taxon>
        <taxon>Magnoliopsida</taxon>
        <taxon>eudicotyledons</taxon>
        <taxon>Gunneridae</taxon>
        <taxon>Pentapetalae</taxon>
        <taxon>asterids</taxon>
        <taxon>campanulids</taxon>
        <taxon>Asterales</taxon>
        <taxon>Asteraceae</taxon>
        <taxon>Asteroideae</taxon>
        <taxon>Anthemideae</taxon>
        <taxon>Anthemidinae</taxon>
        <taxon>Tanacetum</taxon>
    </lineage>
</organism>
<dbReference type="EMBL" id="BKCJ010143169">
    <property type="protein sequence ID" value="GEX97987.1"/>
    <property type="molecule type" value="Genomic_DNA"/>
</dbReference>